<keyword evidence="1" id="KW-0812">Transmembrane</keyword>
<sequence>MKISLKRKIAMTAVLAGIYLGVSIVSGFIVGNGLLHVVAGALLAIPFGWLIRETWSDD</sequence>
<dbReference type="Proteomes" id="UP001235269">
    <property type="component" value="Unassembled WGS sequence"/>
</dbReference>
<feature type="transmembrane region" description="Helical" evidence="1">
    <location>
        <begin position="9"/>
        <end position="28"/>
    </location>
</feature>
<dbReference type="EMBL" id="JAUSWH010000002">
    <property type="protein sequence ID" value="MDQ0454636.1"/>
    <property type="molecule type" value="Genomic_DNA"/>
</dbReference>
<keyword evidence="1" id="KW-0472">Membrane</keyword>
<comment type="caution">
    <text evidence="2">The sequence shown here is derived from an EMBL/GenBank/DDBJ whole genome shotgun (WGS) entry which is preliminary data.</text>
</comment>
<evidence type="ECO:0000313" key="2">
    <source>
        <dbReference type="EMBL" id="MDQ0454636.1"/>
    </source>
</evidence>
<name>A0ABU0I8S5_9HYPH</name>
<accession>A0ABU0I8S5</accession>
<proteinExistence type="predicted"/>
<evidence type="ECO:0000313" key="3">
    <source>
        <dbReference type="Proteomes" id="UP001235269"/>
    </source>
</evidence>
<reference evidence="2 3" key="1">
    <citation type="submission" date="2023-07" db="EMBL/GenBank/DDBJ databases">
        <title>Genomic Encyclopedia of Type Strains, Phase IV (KMG-IV): sequencing the most valuable type-strain genomes for metagenomic binning, comparative biology and taxonomic classification.</title>
        <authorList>
            <person name="Goeker M."/>
        </authorList>
    </citation>
    <scope>NUCLEOTIDE SEQUENCE [LARGE SCALE GENOMIC DNA]</scope>
    <source>
        <strain evidence="2 3">DSM 100301</strain>
    </source>
</reference>
<evidence type="ECO:0000256" key="1">
    <source>
        <dbReference type="SAM" id="Phobius"/>
    </source>
</evidence>
<dbReference type="RefSeq" id="WP_307156841.1">
    <property type="nucleotide sequence ID" value="NZ_JAUSWH010000002.1"/>
</dbReference>
<keyword evidence="1" id="KW-1133">Transmembrane helix</keyword>
<protein>
    <submittedName>
        <fullName evidence="2">Uncharacterized protein</fullName>
    </submittedName>
</protein>
<gene>
    <name evidence="2" type="ORF">QO005_000963</name>
</gene>
<organism evidence="2 3">
    <name type="scientific">Rhizobium paknamense</name>
    <dbReference type="NCBI Taxonomy" id="1206817"/>
    <lineage>
        <taxon>Bacteria</taxon>
        <taxon>Pseudomonadati</taxon>
        <taxon>Pseudomonadota</taxon>
        <taxon>Alphaproteobacteria</taxon>
        <taxon>Hyphomicrobiales</taxon>
        <taxon>Rhizobiaceae</taxon>
        <taxon>Rhizobium/Agrobacterium group</taxon>
        <taxon>Rhizobium</taxon>
    </lineage>
</organism>
<feature type="transmembrane region" description="Helical" evidence="1">
    <location>
        <begin position="34"/>
        <end position="51"/>
    </location>
</feature>
<keyword evidence="3" id="KW-1185">Reference proteome</keyword>